<protein>
    <submittedName>
        <fullName evidence="1">Uncharacterized protein</fullName>
    </submittedName>
</protein>
<accession>A0A0V1M8N7</accession>
<reference evidence="1 2" key="1">
    <citation type="submission" date="2015-01" db="EMBL/GenBank/DDBJ databases">
        <title>Evolution of Trichinella species and genotypes.</title>
        <authorList>
            <person name="Korhonen P.K."/>
            <person name="Edoardo P."/>
            <person name="Giuseppe L.R."/>
            <person name="Gasser R.B."/>
        </authorList>
    </citation>
    <scope>NUCLEOTIDE SEQUENCE [LARGE SCALE GENOMIC DNA]</scope>
    <source>
        <strain evidence="1">ISS1980</strain>
    </source>
</reference>
<keyword evidence="2" id="KW-1185">Reference proteome</keyword>
<comment type="caution">
    <text evidence="1">The sequence shown here is derived from an EMBL/GenBank/DDBJ whole genome shotgun (WGS) entry which is preliminary data.</text>
</comment>
<proteinExistence type="predicted"/>
<dbReference type="EMBL" id="JYDO01000188">
    <property type="protein sequence ID" value="KRZ67710.1"/>
    <property type="molecule type" value="Genomic_DNA"/>
</dbReference>
<evidence type="ECO:0000313" key="1">
    <source>
        <dbReference type="EMBL" id="KRZ67710.1"/>
    </source>
</evidence>
<name>A0A0V1M8N7_9BILA</name>
<gene>
    <name evidence="1" type="ORF">T10_6573</name>
</gene>
<evidence type="ECO:0000313" key="2">
    <source>
        <dbReference type="Proteomes" id="UP000054843"/>
    </source>
</evidence>
<organism evidence="1 2">
    <name type="scientific">Trichinella papuae</name>
    <dbReference type="NCBI Taxonomy" id="268474"/>
    <lineage>
        <taxon>Eukaryota</taxon>
        <taxon>Metazoa</taxon>
        <taxon>Ecdysozoa</taxon>
        <taxon>Nematoda</taxon>
        <taxon>Enoplea</taxon>
        <taxon>Dorylaimia</taxon>
        <taxon>Trichinellida</taxon>
        <taxon>Trichinellidae</taxon>
        <taxon>Trichinella</taxon>
    </lineage>
</organism>
<dbReference type="AlphaFoldDB" id="A0A0V1M8N7"/>
<sequence>MERRNEFQSPKARPYSYINLRSTYFSKCCLHSYSVYQSEEHRSRSAIQSPLQYHRQLKDNMLVANQWISVSLTNLQISFTT</sequence>
<dbReference type="Proteomes" id="UP000054843">
    <property type="component" value="Unassembled WGS sequence"/>
</dbReference>